<keyword evidence="1" id="KW-0863">Zinc-finger</keyword>
<feature type="domain" description="B box-type" evidence="4">
    <location>
        <begin position="165"/>
        <end position="211"/>
    </location>
</feature>
<comment type="caution">
    <text evidence="5">The sequence shown here is derived from an EMBL/GenBank/DDBJ whole genome shotgun (WGS) entry which is preliminary data.</text>
</comment>
<reference evidence="5 6" key="1">
    <citation type="submission" date="2021-06" db="EMBL/GenBank/DDBJ databases">
        <title>Genome sequence of Babesia caballi.</title>
        <authorList>
            <person name="Yamagishi J."/>
            <person name="Kidaka T."/>
            <person name="Ochi A."/>
        </authorList>
    </citation>
    <scope>NUCLEOTIDE SEQUENCE [LARGE SCALE GENOMIC DNA]</scope>
    <source>
        <strain evidence="5">USDA-D6B2</strain>
    </source>
</reference>
<dbReference type="InterPro" id="IPR001849">
    <property type="entry name" value="PH_domain"/>
</dbReference>
<feature type="region of interest" description="Disordered" evidence="2">
    <location>
        <begin position="117"/>
        <end position="143"/>
    </location>
</feature>
<dbReference type="CDD" id="cd19757">
    <property type="entry name" value="Bbox1"/>
    <property type="match status" value="1"/>
</dbReference>
<evidence type="ECO:0000259" key="4">
    <source>
        <dbReference type="PROSITE" id="PS50119"/>
    </source>
</evidence>
<dbReference type="GO" id="GO:0006513">
    <property type="term" value="P:protein monoubiquitination"/>
    <property type="evidence" value="ECO:0007669"/>
    <property type="project" value="TreeGrafter"/>
</dbReference>
<evidence type="ECO:0000259" key="3">
    <source>
        <dbReference type="PROSITE" id="PS50003"/>
    </source>
</evidence>
<evidence type="ECO:0000313" key="6">
    <source>
        <dbReference type="Proteomes" id="UP001497744"/>
    </source>
</evidence>
<dbReference type="InterPro" id="IPR047153">
    <property type="entry name" value="TRIM45/56/19-like"/>
</dbReference>
<dbReference type="PANTHER" id="PTHR25462:SF229">
    <property type="entry name" value="TRANSCRIPTION INTERMEDIARY FACTOR 1-BETA"/>
    <property type="match status" value="1"/>
</dbReference>
<evidence type="ECO:0000256" key="1">
    <source>
        <dbReference type="PROSITE-ProRule" id="PRU00024"/>
    </source>
</evidence>
<dbReference type="PROSITE" id="PS50119">
    <property type="entry name" value="ZF_BBOX"/>
    <property type="match status" value="1"/>
</dbReference>
<dbReference type="Pfam" id="PF00643">
    <property type="entry name" value="zf-B_box"/>
    <property type="match status" value="1"/>
</dbReference>
<dbReference type="Gene3D" id="3.30.160.60">
    <property type="entry name" value="Classic Zinc Finger"/>
    <property type="match status" value="1"/>
</dbReference>
<dbReference type="PROSITE" id="PS50003">
    <property type="entry name" value="PH_DOMAIN"/>
    <property type="match status" value="1"/>
</dbReference>
<name>A0AAV4LZV0_BABCB</name>
<dbReference type="CDD" id="cd00821">
    <property type="entry name" value="PH"/>
    <property type="match status" value="1"/>
</dbReference>
<dbReference type="RefSeq" id="XP_067717752.1">
    <property type="nucleotide sequence ID" value="XM_067861651.1"/>
</dbReference>
<evidence type="ECO:0000256" key="2">
    <source>
        <dbReference type="SAM" id="MobiDB-lite"/>
    </source>
</evidence>
<dbReference type="GO" id="GO:0008270">
    <property type="term" value="F:zinc ion binding"/>
    <property type="evidence" value="ECO:0007669"/>
    <property type="project" value="UniProtKB-KW"/>
</dbReference>
<proteinExistence type="predicted"/>
<gene>
    <name evidence="5" type="ORF">BcabD6B2_51180</name>
</gene>
<dbReference type="InterPro" id="IPR011993">
    <property type="entry name" value="PH-like_dom_sf"/>
</dbReference>
<feature type="region of interest" description="Disordered" evidence="2">
    <location>
        <begin position="500"/>
        <end position="529"/>
    </location>
</feature>
<keyword evidence="6" id="KW-1185">Reference proteome</keyword>
<dbReference type="AlphaFoldDB" id="A0AAV4LZV0"/>
<accession>A0AAV4LZV0</accession>
<dbReference type="GO" id="GO:0061630">
    <property type="term" value="F:ubiquitin protein ligase activity"/>
    <property type="evidence" value="ECO:0007669"/>
    <property type="project" value="TreeGrafter"/>
</dbReference>
<dbReference type="Gene3D" id="2.30.29.30">
    <property type="entry name" value="Pleckstrin-homology domain (PH domain)/Phosphotyrosine-binding domain (PTB)"/>
    <property type="match status" value="1"/>
</dbReference>
<keyword evidence="1" id="KW-0479">Metal-binding</keyword>
<dbReference type="SUPFAM" id="SSF50729">
    <property type="entry name" value="PH domain-like"/>
    <property type="match status" value="1"/>
</dbReference>
<protein>
    <submittedName>
        <fullName evidence="5">B-box zinc finger domain-containing protein</fullName>
    </submittedName>
</protein>
<evidence type="ECO:0000313" key="5">
    <source>
        <dbReference type="EMBL" id="GIX65683.1"/>
    </source>
</evidence>
<dbReference type="SMART" id="SM00233">
    <property type="entry name" value="PH"/>
    <property type="match status" value="1"/>
</dbReference>
<dbReference type="GeneID" id="94197164"/>
<dbReference type="Proteomes" id="UP001497744">
    <property type="component" value="Unassembled WGS sequence"/>
</dbReference>
<dbReference type="PANTHER" id="PTHR25462">
    <property type="entry name" value="BONUS, ISOFORM C-RELATED"/>
    <property type="match status" value="1"/>
</dbReference>
<dbReference type="InterPro" id="IPR000315">
    <property type="entry name" value="Znf_B-box"/>
</dbReference>
<feature type="region of interest" description="Disordered" evidence="2">
    <location>
        <begin position="792"/>
        <end position="830"/>
    </location>
</feature>
<organism evidence="5 6">
    <name type="scientific">Babesia caballi</name>
    <dbReference type="NCBI Taxonomy" id="5871"/>
    <lineage>
        <taxon>Eukaryota</taxon>
        <taxon>Sar</taxon>
        <taxon>Alveolata</taxon>
        <taxon>Apicomplexa</taxon>
        <taxon>Aconoidasida</taxon>
        <taxon>Piroplasmida</taxon>
        <taxon>Babesiidae</taxon>
        <taxon>Babesia</taxon>
    </lineage>
</organism>
<sequence>MAGCGIGGLLGRGLDLGQMIKMDGSDLLAGYVGAARNKLPHIADTMVDAFGRVLDIFEKPTNLRKPEFDTPALMPSQQTEIAEALRQTEVEVKPVSKPRINEHVRVEHLAEATRAQVDATQSRANGGDKLGNRADDKLEQGADEGRVSGKFEHRNVNMSASPCDAEARLCSACYLSLATVRCDSCVMHFCAVCAVERHSHGLNVTHKLLTATSGQEAKLTASDALSGSLSFGTMAAGPEGSCIGNLSRDLTIQIRSGETPYPAYDACAVHAGRPLRFTCVYCHLLPVCEQCASEAHSGAEHRIVEIEAAVAEVKELLGDCLAAVVRRHNDLSVVLPELHQLADTSNAGLKNATRSVRTGIQRALDAVKSKQNIGMREVRNMQQVGSAALNRMMHASGALSRYLKGCVSQLEAINRMNNSGIALNMFVDLRANFEKLLFTDEEIPDLTLEVPHWQIHCGNLPNLLADHETRINLSLAQIAALSKTLRCMVSDCVKSIERASSGKATSRPTAAPMPPRRHAERRTRSPGPATWVEGARNTLDIVTHASLKALFLRRDSQRCSWRQRAVYLCGPRLFVLESDFFADDVPIESSIDLGAVVIRPFSDEDVLEVTKLQRVGHPNGFEIIEHSGASIRFWLFTCESDKTVQLWLSQLYKVAKQVQRDRLAVALTSEERKVAGAPHEVETTAAATLQALHRANCETPHSEIALDPAGEQKTCEEAHDPEYIYDDLNFRVVADSLRKIKAESRALYDRCFQGDREAAVPRWQVERASNHAAALPHSRSMSVVDGVSDGVSDSAPSPFWDSKSTPSSSAGRYAMPELPLQRSRSTAPRTTVFSNKDVRLPEALPRFSYAPEIKSPRSIQRFFQGLAQQVRDEESCDVLDRH</sequence>
<feature type="compositionally biased region" description="Basic and acidic residues" evidence="2">
    <location>
        <begin position="130"/>
        <end position="143"/>
    </location>
</feature>
<keyword evidence="1" id="KW-0862">Zinc</keyword>
<dbReference type="SUPFAM" id="SSF57845">
    <property type="entry name" value="B-box zinc-binding domain"/>
    <property type="match status" value="1"/>
</dbReference>
<dbReference type="EMBL" id="BPLF01000005">
    <property type="protein sequence ID" value="GIX65683.1"/>
    <property type="molecule type" value="Genomic_DNA"/>
</dbReference>
<feature type="domain" description="PH" evidence="3">
    <location>
        <begin position="545"/>
        <end position="656"/>
    </location>
</feature>